<dbReference type="InterPro" id="IPR001732">
    <property type="entry name" value="UDP-Glc/GDP-Man_DH_N"/>
</dbReference>
<dbReference type="SUPFAM" id="SSF48179">
    <property type="entry name" value="6-phosphogluconate dehydrogenase C-terminal domain-like"/>
    <property type="match status" value="1"/>
</dbReference>
<dbReference type="GO" id="GO:0000271">
    <property type="term" value="P:polysaccharide biosynthetic process"/>
    <property type="evidence" value="ECO:0007669"/>
    <property type="project" value="InterPro"/>
</dbReference>
<feature type="domain" description="UDP-glucose/GDP-mannose dehydrogenase C-terminal" evidence="11">
    <location>
        <begin position="323"/>
        <end position="431"/>
    </location>
</feature>
<protein>
    <recommendedName>
        <fullName evidence="3 7">UDP-glucose 6-dehydrogenase</fullName>
        <ecNumber evidence="3 7">1.1.1.22</ecNumber>
    </recommendedName>
</protein>
<dbReference type="PANTHER" id="PTHR43750:SF1">
    <property type="entry name" value="GDP-MANNOSE 6-DEHYDROGENASE"/>
    <property type="match status" value="1"/>
</dbReference>
<dbReference type="SUPFAM" id="SSF51735">
    <property type="entry name" value="NAD(P)-binding Rossmann-fold domains"/>
    <property type="match status" value="1"/>
</dbReference>
<evidence type="ECO:0000259" key="11">
    <source>
        <dbReference type="SMART" id="SM00984"/>
    </source>
</evidence>
<dbReference type="SMART" id="SM00984">
    <property type="entry name" value="UDPG_MGDP_dh_C"/>
    <property type="match status" value="1"/>
</dbReference>
<feature type="binding site" evidence="10">
    <location>
        <position position="130"/>
    </location>
    <ligand>
        <name>NAD(+)</name>
        <dbReference type="ChEBI" id="CHEBI:57540"/>
    </ligand>
</feature>
<evidence type="ECO:0000256" key="7">
    <source>
        <dbReference type="PIRNR" id="PIRNR000124"/>
    </source>
</evidence>
<feature type="binding site" evidence="10">
    <location>
        <position position="277"/>
    </location>
    <ligand>
        <name>NAD(+)</name>
        <dbReference type="ChEBI" id="CHEBI:57540"/>
    </ligand>
</feature>
<dbReference type="InterPro" id="IPR036220">
    <property type="entry name" value="UDP-Glc/GDP-Man_DH_C_sf"/>
</dbReference>
<proteinExistence type="inferred from homology"/>
<dbReference type="InterPro" id="IPR028357">
    <property type="entry name" value="UDPglc_DH_bac"/>
</dbReference>
<feature type="binding site" evidence="10">
    <location>
        <position position="167"/>
    </location>
    <ligand>
        <name>NAD(+)</name>
        <dbReference type="ChEBI" id="CHEBI:57540"/>
    </ligand>
</feature>
<feature type="binding site" evidence="10">
    <location>
        <position position="41"/>
    </location>
    <ligand>
        <name>NAD(+)</name>
        <dbReference type="ChEBI" id="CHEBI:57540"/>
    </ligand>
</feature>
<dbReference type="InterPro" id="IPR014026">
    <property type="entry name" value="UDP-Glc/GDP-Man_DH_dimer"/>
</dbReference>
<dbReference type="Gene3D" id="3.40.50.720">
    <property type="entry name" value="NAD(P)-binding Rossmann-like Domain"/>
    <property type="match status" value="2"/>
</dbReference>
<dbReference type="EC" id="1.1.1.22" evidence="3 7"/>
<dbReference type="EMBL" id="JYNX01000035">
    <property type="protein sequence ID" value="KMO79743.1"/>
    <property type="molecule type" value="Genomic_DNA"/>
</dbReference>
<comment type="similarity">
    <text evidence="2 7">Belongs to the UDP-glucose/GDP-mannose dehydrogenase family.</text>
</comment>
<reference evidence="12 13" key="1">
    <citation type="journal article" date="2015" name="Genome Biol. Evol.">
        <title>Characterization of Three Mycobacterium spp. with Potential Use in Bioremediation by Genome Sequencing and Comparative Genomics.</title>
        <authorList>
            <person name="Das S."/>
            <person name="Pettersson B.M."/>
            <person name="Behra P.R."/>
            <person name="Ramesh M."/>
            <person name="Dasgupta S."/>
            <person name="Bhattacharya A."/>
            <person name="Kirsebom L.A."/>
        </authorList>
    </citation>
    <scope>NUCLEOTIDE SEQUENCE [LARGE SCALE GENOMIC DNA]</scope>
    <source>
        <strain evidence="12 13">DSM 44219</strain>
    </source>
</reference>
<evidence type="ECO:0000256" key="1">
    <source>
        <dbReference type="ARBA" id="ARBA00004701"/>
    </source>
</evidence>
<dbReference type="GO" id="GO:0051287">
    <property type="term" value="F:NAD binding"/>
    <property type="evidence" value="ECO:0007669"/>
    <property type="project" value="InterPro"/>
</dbReference>
<dbReference type="PATRIC" id="fig|1800.3.peg.2611"/>
<dbReference type="GO" id="GO:0003979">
    <property type="term" value="F:UDP-glucose 6-dehydrogenase activity"/>
    <property type="evidence" value="ECO:0007669"/>
    <property type="project" value="UniProtKB-EC"/>
</dbReference>
<dbReference type="Pfam" id="PF00984">
    <property type="entry name" value="UDPG_MGDP_dh"/>
    <property type="match status" value="1"/>
</dbReference>
<evidence type="ECO:0000256" key="2">
    <source>
        <dbReference type="ARBA" id="ARBA00006601"/>
    </source>
</evidence>
<feature type="binding site" evidence="10">
    <location>
        <position position="92"/>
    </location>
    <ligand>
        <name>NAD(+)</name>
        <dbReference type="ChEBI" id="CHEBI:57540"/>
    </ligand>
</feature>
<organism evidence="12 13">
    <name type="scientific">Mycolicibacterium chubuense</name>
    <name type="common">Mycobacterium chubuense</name>
    <dbReference type="NCBI Taxonomy" id="1800"/>
    <lineage>
        <taxon>Bacteria</taxon>
        <taxon>Bacillati</taxon>
        <taxon>Actinomycetota</taxon>
        <taxon>Actinomycetes</taxon>
        <taxon>Mycobacteriales</taxon>
        <taxon>Mycobacteriaceae</taxon>
        <taxon>Mycolicibacterium</taxon>
    </lineage>
</organism>
<feature type="binding site" evidence="9">
    <location>
        <begin position="164"/>
        <end position="167"/>
    </location>
    <ligand>
        <name>substrate</name>
    </ligand>
</feature>
<keyword evidence="4 7" id="KW-0560">Oxidoreductase</keyword>
<evidence type="ECO:0000256" key="3">
    <source>
        <dbReference type="ARBA" id="ARBA00012954"/>
    </source>
</evidence>
<feature type="binding site" evidence="10">
    <location>
        <position position="36"/>
    </location>
    <ligand>
        <name>NAD(+)</name>
        <dbReference type="ChEBI" id="CHEBI:57540"/>
    </ligand>
</feature>
<dbReference type="InterPro" id="IPR008927">
    <property type="entry name" value="6-PGluconate_DH-like_C_sf"/>
</dbReference>
<evidence type="ECO:0000256" key="6">
    <source>
        <dbReference type="ARBA" id="ARBA00047473"/>
    </source>
</evidence>
<keyword evidence="13" id="KW-1185">Reference proteome</keyword>
<comment type="catalytic activity">
    <reaction evidence="6 7">
        <text>UDP-alpha-D-glucose + 2 NAD(+) + H2O = UDP-alpha-D-glucuronate + 2 NADH + 3 H(+)</text>
        <dbReference type="Rhea" id="RHEA:23596"/>
        <dbReference type="ChEBI" id="CHEBI:15377"/>
        <dbReference type="ChEBI" id="CHEBI:15378"/>
        <dbReference type="ChEBI" id="CHEBI:57540"/>
        <dbReference type="ChEBI" id="CHEBI:57945"/>
        <dbReference type="ChEBI" id="CHEBI:58052"/>
        <dbReference type="ChEBI" id="CHEBI:58885"/>
        <dbReference type="EC" id="1.1.1.22"/>
    </reaction>
</comment>
<dbReference type="PANTHER" id="PTHR43750">
    <property type="entry name" value="UDP-GLUCOSE 6-DEHYDROGENASE TUAD"/>
    <property type="match status" value="1"/>
</dbReference>
<feature type="binding site" evidence="9">
    <location>
        <begin position="263"/>
        <end position="267"/>
    </location>
    <ligand>
        <name>substrate</name>
    </ligand>
</feature>
<feature type="binding site" evidence="9">
    <location>
        <position position="271"/>
    </location>
    <ligand>
        <name>substrate</name>
    </ligand>
</feature>
<gene>
    <name evidence="12" type="primary">algD</name>
    <name evidence="12" type="ORF">MCHUDSM44219_02605</name>
</gene>
<dbReference type="SUPFAM" id="SSF52413">
    <property type="entry name" value="UDP-glucose/GDP-mannose dehydrogenase C-terminal domain"/>
    <property type="match status" value="1"/>
</dbReference>
<evidence type="ECO:0000313" key="13">
    <source>
        <dbReference type="Proteomes" id="UP000036176"/>
    </source>
</evidence>
<dbReference type="Proteomes" id="UP000036176">
    <property type="component" value="Unassembled WGS sequence"/>
</dbReference>
<dbReference type="Gene3D" id="1.20.5.170">
    <property type="match status" value="1"/>
</dbReference>
<dbReference type="Pfam" id="PF03721">
    <property type="entry name" value="UDPG_MGDP_dh_N"/>
    <property type="match status" value="1"/>
</dbReference>
<name>A0A0J6WCQ2_MYCCU</name>
<dbReference type="InterPro" id="IPR014027">
    <property type="entry name" value="UDP-Glc/GDP-Man_DH_C"/>
</dbReference>
<feature type="active site" description="Nucleophile" evidence="8">
    <location>
        <position position="274"/>
    </location>
</feature>
<feature type="binding site" evidence="10">
    <location>
        <position position="337"/>
    </location>
    <ligand>
        <name>NAD(+)</name>
        <dbReference type="ChEBI" id="CHEBI:57540"/>
    </ligand>
</feature>
<dbReference type="InterPro" id="IPR017476">
    <property type="entry name" value="UDP-Glc/GDP-Man"/>
</dbReference>
<accession>A0A0J6WCQ2</accession>
<dbReference type="InterPro" id="IPR036291">
    <property type="entry name" value="NAD(P)-bd_dom_sf"/>
</dbReference>
<evidence type="ECO:0000256" key="8">
    <source>
        <dbReference type="PIRSR" id="PIRSR500134-1"/>
    </source>
</evidence>
<dbReference type="PROSITE" id="PS51257">
    <property type="entry name" value="PROKAR_LIPOPROTEIN"/>
    <property type="match status" value="1"/>
</dbReference>
<dbReference type="PIRSF" id="PIRSF500134">
    <property type="entry name" value="UDPglc_DH_bac"/>
    <property type="match status" value="1"/>
</dbReference>
<dbReference type="AlphaFoldDB" id="A0A0J6WCQ2"/>
<dbReference type="PIRSF" id="PIRSF000124">
    <property type="entry name" value="UDPglc_GDPman_dh"/>
    <property type="match status" value="1"/>
</dbReference>
<evidence type="ECO:0000256" key="10">
    <source>
        <dbReference type="PIRSR" id="PIRSR500134-3"/>
    </source>
</evidence>
<evidence type="ECO:0000256" key="4">
    <source>
        <dbReference type="ARBA" id="ARBA00023002"/>
    </source>
</evidence>
<sequence>MSGQRLMGISVHGLGYVGCVSAACFAAEGHRVIGVDVNSDKVDALRSGRSPIVEEHIGEYIAQTVTDGALSVTTDADAAVMASDISLVCVGTPSAPGGGLSTGFLEQATAAIGTALARKDGWHVVVYRSTMVPGTCDELLIPLLERTSHKRAGIDFGVCVNPEFLREGSSVRDFHQPPKTVVGETDRRSGEIVMDLYDGLPGPRFHVPIRVAEMVKYVDNSFHALKVGFANEVGAICNALQLDSHAVMDIFLADTKLNISGAYLRPGFAFGGSCLPKDVRALTHTARRNDIDVPLLANVLTSNEVHLRRAVDFVIKADHRRVGIFGLSFKQGTDDLRESPMVELAERLIGKGFDVKIYDANVSLSRLTGANRTYIEQRLPHIGHALVDDVDAVLRHGDVLIAGSAAPEVVETLSRARADQLVIDLVRLPEAAAWRDRPNYAGIAW</sequence>
<evidence type="ECO:0000313" key="12">
    <source>
        <dbReference type="EMBL" id="KMO79743.1"/>
    </source>
</evidence>
<comment type="caution">
    <text evidence="12">The sequence shown here is derived from an EMBL/GenBank/DDBJ whole genome shotgun (WGS) entry which is preliminary data.</text>
</comment>
<feature type="binding site" evidence="9">
    <location>
        <position position="330"/>
    </location>
    <ligand>
        <name>substrate</name>
    </ligand>
</feature>
<dbReference type="RefSeq" id="WP_201778146.1">
    <property type="nucleotide sequence ID" value="NZ_JYNX01000035.1"/>
</dbReference>
<dbReference type="UniPathway" id="UPA00038">
    <property type="reaction ID" value="UER00491"/>
</dbReference>
<dbReference type="GO" id="GO:0006065">
    <property type="term" value="P:UDP-glucuronate biosynthetic process"/>
    <property type="evidence" value="ECO:0007669"/>
    <property type="project" value="UniProtKB-UniPathway"/>
</dbReference>
<dbReference type="NCBIfam" id="TIGR03026">
    <property type="entry name" value="NDP-sugDHase"/>
    <property type="match status" value="1"/>
</dbReference>
<dbReference type="Pfam" id="PF03720">
    <property type="entry name" value="UDPG_MGDP_dh_C"/>
    <property type="match status" value="1"/>
</dbReference>
<evidence type="ECO:0000256" key="5">
    <source>
        <dbReference type="ARBA" id="ARBA00023027"/>
    </source>
</evidence>
<keyword evidence="5 7" id="KW-0520">NAD</keyword>
<comment type="pathway">
    <text evidence="1">Nucleotide-sugar biosynthesis; UDP-alpha-D-glucuronate biosynthesis; UDP-alpha-D-glucuronate from UDP-alpha-D-glucose: step 1/1.</text>
</comment>
<evidence type="ECO:0000256" key="9">
    <source>
        <dbReference type="PIRSR" id="PIRSR500134-2"/>
    </source>
</evidence>
<feature type="binding site" evidence="9">
    <location>
        <position position="216"/>
    </location>
    <ligand>
        <name>substrate</name>
    </ligand>
</feature>